<feature type="active site" description="Proton donor" evidence="15">
    <location>
        <position position="305"/>
    </location>
</feature>
<evidence type="ECO:0000259" key="18">
    <source>
        <dbReference type="SMART" id="SM00642"/>
    </source>
</evidence>
<dbReference type="Gene3D" id="1.10.10.760">
    <property type="entry name" value="E-set domains of sugar-utilizing enzymes"/>
    <property type="match status" value="1"/>
</dbReference>
<feature type="compositionally biased region" description="Basic and acidic residues" evidence="17">
    <location>
        <begin position="463"/>
        <end position="472"/>
    </location>
</feature>
<keyword evidence="7 14" id="KW-0378">Hydrolase</keyword>
<dbReference type="EC" id="3.2.1.141" evidence="4 13"/>
<evidence type="ECO:0000256" key="7">
    <source>
        <dbReference type="ARBA" id="ARBA00022801"/>
    </source>
</evidence>
<accession>A0A426VAR1</accession>
<dbReference type="OrthoDB" id="9800174at2"/>
<sequence>MPFGPVRIDPDDTRSGYEFRLWAPSAPRVDLVFQPASGGRLELPCERGDGGWWHVKVPQARAGDRYGFAVDTEHGMLDVPDPASRYNPDGVHQPSQVLDPRSFDWGDDIAWHGRPWTEAVVYELHVGTFTAEGTYAAAERRLDHLAALGITAIELMPLGSAPGRRGWGYDVVLPYAPQPAYGHPNDLKAFIKAAHQRGLMVLLDVVYNHFGPDGNYLHAYAREFFNPAHQTPWGDAINFDAKHAATVRNFYIHNALYWLCEYRFDGLRIDAAHAMADASSDHFLTELSRRAREATRGRQVHLVLENNRNEARHLGQPGQPGRFEAQWNDDFHQAAHVLLTGETHGYYRDFAEQPLQQLVRCLAEGFAFQGEPSLHDGGPRGEPSRDLPASCYVNFLQNHDQTGNRAFGERLTALSAHAPLKALACIQLLAPGIPMLFMGEEFGTTAPFHYFCDFQGELARAVRDGRRREHAQGSEGEGQPPVPDPNDPTVFGASTIDWDELRAAPHRDWLAFYTQALAVRAHMVAPRLGLIRPQAISHRFFGPHTFEVSWPTDGAGTLVLRAHLHDGPSDVLPRVEGALLFGVGEDNGLPAGALGSWSVRVHLVEDPLP</sequence>
<dbReference type="PANTHER" id="PTHR43651">
    <property type="entry name" value="1,4-ALPHA-GLUCAN-BRANCHING ENZYME"/>
    <property type="match status" value="1"/>
</dbReference>
<dbReference type="InterPro" id="IPR006047">
    <property type="entry name" value="GH13_cat_dom"/>
</dbReference>
<comment type="similarity">
    <text evidence="3 14">Belongs to the glycosyl hydrolase 13 family.</text>
</comment>
<dbReference type="SMART" id="SM00642">
    <property type="entry name" value="Aamy"/>
    <property type="match status" value="1"/>
</dbReference>
<dbReference type="InterPro" id="IPR012768">
    <property type="entry name" value="Trehalose_TreZ"/>
</dbReference>
<dbReference type="GO" id="GO:0005737">
    <property type="term" value="C:cytoplasm"/>
    <property type="evidence" value="ECO:0007669"/>
    <property type="project" value="UniProtKB-SubCell"/>
</dbReference>
<dbReference type="InterPro" id="IPR044901">
    <property type="entry name" value="Trehalose_TreZ_E-set_sf"/>
</dbReference>
<keyword evidence="8" id="KW-0119">Carbohydrate metabolism</keyword>
<comment type="subcellular location">
    <subcellularLocation>
        <location evidence="1 15">Cytoplasm</location>
    </subcellularLocation>
</comment>
<evidence type="ECO:0000256" key="2">
    <source>
        <dbReference type="ARBA" id="ARBA00005199"/>
    </source>
</evidence>
<dbReference type="PIRSF" id="PIRSF006337">
    <property type="entry name" value="Trehalose_TreZ"/>
    <property type="match status" value="1"/>
</dbReference>
<feature type="region of interest" description="Disordered" evidence="17">
    <location>
        <begin position="463"/>
        <end position="490"/>
    </location>
</feature>
<evidence type="ECO:0000256" key="16">
    <source>
        <dbReference type="PIRSR" id="PIRSR006337-3"/>
    </source>
</evidence>
<dbReference type="InterPro" id="IPR014756">
    <property type="entry name" value="Ig_E-set"/>
</dbReference>
<feature type="site" description="Transition state stabilizer" evidence="16">
    <location>
        <position position="400"/>
    </location>
</feature>
<dbReference type="CDD" id="cd11325">
    <property type="entry name" value="AmyAc_GTHase"/>
    <property type="match status" value="1"/>
</dbReference>
<name>A0A426VAR1_9BURK</name>
<evidence type="ECO:0000256" key="17">
    <source>
        <dbReference type="SAM" id="MobiDB-lite"/>
    </source>
</evidence>
<proteinExistence type="inferred from homology"/>
<dbReference type="UniPathway" id="UPA00299"/>
<evidence type="ECO:0000256" key="12">
    <source>
        <dbReference type="ARBA" id="ARBA00034013"/>
    </source>
</evidence>
<keyword evidence="9 14" id="KW-0326">Glycosidase</keyword>
<evidence type="ECO:0000256" key="4">
    <source>
        <dbReference type="ARBA" id="ARBA00012268"/>
    </source>
</evidence>
<evidence type="ECO:0000256" key="15">
    <source>
        <dbReference type="PIRSR" id="PIRSR006337-1"/>
    </source>
</evidence>
<evidence type="ECO:0000256" key="9">
    <source>
        <dbReference type="ARBA" id="ARBA00023295"/>
    </source>
</evidence>
<evidence type="ECO:0000313" key="19">
    <source>
        <dbReference type="EMBL" id="RRS03983.1"/>
    </source>
</evidence>
<dbReference type="Proteomes" id="UP000269265">
    <property type="component" value="Unassembled WGS sequence"/>
</dbReference>
<gene>
    <name evidence="19" type="primary">treZ</name>
    <name evidence="19" type="ORF">EIP75_13085</name>
</gene>
<evidence type="ECO:0000256" key="5">
    <source>
        <dbReference type="ARBA" id="ARBA00015938"/>
    </source>
</evidence>
<evidence type="ECO:0000256" key="13">
    <source>
        <dbReference type="NCBIfam" id="TIGR02402"/>
    </source>
</evidence>
<protein>
    <recommendedName>
        <fullName evidence="5 13">Malto-oligosyltrehalose trehalohydrolase</fullName>
        <shortName evidence="14">MTHase</shortName>
        <ecNumber evidence="4 13">3.2.1.141</ecNumber>
    </recommendedName>
    <alternativeName>
        <fullName evidence="11 14">4-alpha-D-((1-&gt;4)-alpha-D-glucano)trehalose trehalohydrolase</fullName>
    </alternativeName>
    <alternativeName>
        <fullName evidence="10 14">Maltooligosyl trehalose trehalohydrolase</fullName>
    </alternativeName>
</protein>
<keyword evidence="20" id="KW-1185">Reference proteome</keyword>
<evidence type="ECO:0000256" key="3">
    <source>
        <dbReference type="ARBA" id="ARBA00008061"/>
    </source>
</evidence>
<dbReference type="GO" id="GO:0005992">
    <property type="term" value="P:trehalose biosynthetic process"/>
    <property type="evidence" value="ECO:0007669"/>
    <property type="project" value="UniProtKB-UniRule"/>
</dbReference>
<dbReference type="Pfam" id="PF00128">
    <property type="entry name" value="Alpha-amylase"/>
    <property type="match status" value="1"/>
</dbReference>
<feature type="active site" description="Nucleophile" evidence="15">
    <location>
        <position position="270"/>
    </location>
</feature>
<dbReference type="SUPFAM" id="SSF81296">
    <property type="entry name" value="E set domains"/>
    <property type="match status" value="1"/>
</dbReference>
<dbReference type="InterPro" id="IPR013783">
    <property type="entry name" value="Ig-like_fold"/>
</dbReference>
<dbReference type="Gene3D" id="3.20.20.80">
    <property type="entry name" value="Glycosidases"/>
    <property type="match status" value="1"/>
</dbReference>
<evidence type="ECO:0000313" key="20">
    <source>
        <dbReference type="Proteomes" id="UP000269265"/>
    </source>
</evidence>
<dbReference type="EMBL" id="RSED01000009">
    <property type="protein sequence ID" value="RRS03983.1"/>
    <property type="molecule type" value="Genomic_DNA"/>
</dbReference>
<feature type="domain" description="Glycosyl hydrolase family 13 catalytic" evidence="18">
    <location>
        <begin position="96"/>
        <end position="470"/>
    </location>
</feature>
<comment type="caution">
    <text evidence="19">The sequence shown here is derived from an EMBL/GenBank/DDBJ whole genome shotgun (WGS) entry which is preliminary data.</text>
</comment>
<evidence type="ECO:0000256" key="1">
    <source>
        <dbReference type="ARBA" id="ARBA00004496"/>
    </source>
</evidence>
<evidence type="ECO:0000256" key="14">
    <source>
        <dbReference type="PIRNR" id="PIRNR006337"/>
    </source>
</evidence>
<dbReference type="SUPFAM" id="SSF51445">
    <property type="entry name" value="(Trans)glycosidases"/>
    <property type="match status" value="1"/>
</dbReference>
<evidence type="ECO:0000256" key="8">
    <source>
        <dbReference type="ARBA" id="ARBA00023277"/>
    </source>
</evidence>
<evidence type="ECO:0000256" key="11">
    <source>
        <dbReference type="ARBA" id="ARBA00033284"/>
    </source>
</evidence>
<dbReference type="CDD" id="cd02853">
    <property type="entry name" value="E_set_MTHase_like_N"/>
    <property type="match status" value="1"/>
</dbReference>
<dbReference type="Pfam" id="PF02922">
    <property type="entry name" value="CBM_48"/>
    <property type="match status" value="1"/>
</dbReference>
<dbReference type="AlphaFoldDB" id="A0A426VAR1"/>
<dbReference type="GO" id="GO:0033942">
    <property type="term" value="F:4-alpha-D-(1-&gt;4)-alpha-D-glucanotrehalose trehalohydrolase activity"/>
    <property type="evidence" value="ECO:0007669"/>
    <property type="project" value="UniProtKB-EC"/>
</dbReference>
<keyword evidence="6" id="KW-0963">Cytoplasm</keyword>
<dbReference type="InterPro" id="IPR017853">
    <property type="entry name" value="GH"/>
</dbReference>
<evidence type="ECO:0000256" key="10">
    <source>
        <dbReference type="ARBA" id="ARBA00032057"/>
    </source>
</evidence>
<dbReference type="NCBIfam" id="TIGR02402">
    <property type="entry name" value="trehalose_TreZ"/>
    <property type="match status" value="1"/>
</dbReference>
<dbReference type="InterPro" id="IPR004193">
    <property type="entry name" value="Glyco_hydro_13_N"/>
</dbReference>
<evidence type="ECO:0000256" key="6">
    <source>
        <dbReference type="ARBA" id="ARBA00022490"/>
    </source>
</evidence>
<organism evidence="19 20">
    <name type="scientific">Aquabacterium soli</name>
    <dbReference type="NCBI Taxonomy" id="2493092"/>
    <lineage>
        <taxon>Bacteria</taxon>
        <taxon>Pseudomonadati</taxon>
        <taxon>Pseudomonadota</taxon>
        <taxon>Betaproteobacteria</taxon>
        <taxon>Burkholderiales</taxon>
        <taxon>Aquabacterium</taxon>
    </lineage>
</organism>
<dbReference type="PANTHER" id="PTHR43651:SF11">
    <property type="entry name" value="MALTO-OLIGOSYLTREHALOSE TREHALOHYDROLASE"/>
    <property type="match status" value="1"/>
</dbReference>
<dbReference type="Gene3D" id="2.60.40.10">
    <property type="entry name" value="Immunoglobulins"/>
    <property type="match status" value="1"/>
</dbReference>
<reference evidence="19 20" key="1">
    <citation type="submission" date="2018-12" db="EMBL/GenBank/DDBJ databases">
        <title>The whole draft genome of Aquabacterium sp. SJQ9.</title>
        <authorList>
            <person name="Sun L."/>
            <person name="Gao X."/>
            <person name="Chen W."/>
            <person name="Huang K."/>
        </authorList>
    </citation>
    <scope>NUCLEOTIDE SEQUENCE [LARGE SCALE GENOMIC DNA]</scope>
    <source>
        <strain evidence="19 20">SJQ9</strain>
    </source>
</reference>
<comment type="catalytic activity">
    <reaction evidence="12 14">
        <text>hydrolysis of (1-&gt;4)-alpha-D-glucosidic linkage in 4-alpha-D-[(1-&gt;4)-alpha-D-glucanosyl]n trehalose to yield trehalose and (1-&gt;4)-alpha-D-glucan.</text>
        <dbReference type="EC" id="3.2.1.141"/>
    </reaction>
</comment>
<comment type="pathway">
    <text evidence="2 14">Glycan biosynthesis; trehalose biosynthesis.</text>
</comment>